<gene>
    <name evidence="2" type="ORF">EVEC_LOCUS5127</name>
</gene>
<keyword evidence="3" id="KW-1185">Reference proteome</keyword>
<proteinExistence type="predicted"/>
<evidence type="ECO:0000256" key="1">
    <source>
        <dbReference type="SAM" id="MobiDB-lite"/>
    </source>
</evidence>
<dbReference type="EMBL" id="UXUI01008063">
    <property type="protein sequence ID" value="VDD90376.1"/>
    <property type="molecule type" value="Genomic_DNA"/>
</dbReference>
<evidence type="ECO:0000313" key="3">
    <source>
        <dbReference type="Proteomes" id="UP000274131"/>
    </source>
</evidence>
<dbReference type="AlphaFoldDB" id="A0A0N4V5K3"/>
<protein>
    <submittedName>
        <fullName evidence="4">Trafficking protein particle complex subunit 8</fullName>
    </submittedName>
</protein>
<dbReference type="STRING" id="51028.A0A0N4V5K3"/>
<dbReference type="InterPro" id="IPR024420">
    <property type="entry name" value="TRAPP_III_complex_Trs85"/>
</dbReference>
<evidence type="ECO:0000313" key="2">
    <source>
        <dbReference type="EMBL" id="VDD90376.1"/>
    </source>
</evidence>
<dbReference type="WBParaSite" id="EVEC_0000551601-mRNA-1">
    <property type="protein sequence ID" value="EVEC_0000551601-mRNA-1"/>
    <property type="gene ID" value="EVEC_0000551601"/>
</dbReference>
<dbReference type="Proteomes" id="UP000274131">
    <property type="component" value="Unassembled WGS sequence"/>
</dbReference>
<feature type="region of interest" description="Disordered" evidence="1">
    <location>
        <begin position="247"/>
        <end position="266"/>
    </location>
</feature>
<dbReference type="Pfam" id="PF12739">
    <property type="entry name" value="TRAPPC-Trs85"/>
    <property type="match status" value="1"/>
</dbReference>
<dbReference type="GO" id="GO:1990072">
    <property type="term" value="C:TRAPPIII protein complex"/>
    <property type="evidence" value="ECO:0007669"/>
    <property type="project" value="TreeGrafter"/>
</dbReference>
<name>A0A0N4V5K3_ENTVE</name>
<dbReference type="PANTHER" id="PTHR12975:SF6">
    <property type="entry name" value="TRAFFICKING PROTEIN PARTICLE COMPLEX SUBUNIT 8"/>
    <property type="match status" value="1"/>
</dbReference>
<dbReference type="OrthoDB" id="203724at2759"/>
<sequence>MVEEEVKRGFGPLLAVLSSDGVERITAKNNLTFAQLLLPYVDIQCEIKDPAGTSVSTRLIFDVRDIRREGFLLTLTVLPSVLHESVHTVASTSDATVAFRESLLRWAEPFEHEFLRTYIACLFVVSTNDADPLGELSKLIEMQHTQQHGSPTEEIGPAYCVHPKWMLPNTYKYYILVHDMCTNGEKEASDTFASMCSTYGVENCYFLRLNSGNGDGMKDIWKKELERKNRGLESGLALARKKILSKSAGSVEEDQESNQDHPTGLGSSLENCNCSYVKQYGSNLNASDREEISNMVLKFNQEALTPFVEKQLRTMNEQITARRGISRSLTTGMKKWFGAAAVQSTNSTTISYSMESSEMQMRRLADLCFVFGLYGFAFQLYQSLKKTFAVDQAWLHHAGALEMAAITFFMTNPQMPAKQYSQHYMENALNYYTTTCMRLIILLTQENDLFAGILLERCSVAFGNAKMLRKMAFHYVLAGDRFFKATQEILALECYKTALREYSQKRWFFAEDSILYTLARDSRSLDLALEYSEELFRPTSVQCEEQQQQFFSIFLELMVRRCGPNSVSLTLPVTVIVAKLVYVVYGNVSEQAVRELVGEASDVKIMLPSWNNLEKAAFQYFFGLSRKFVSVPSVTDEFSDYSVTRLARLNEPLRLRIALYNFLGFPVALKQLFLCLKEDYVELEKSIVDEVVLKPDEECVEVELSLVPRKDLSSIVITGISCSVEHCAKLLNCQIRLTSESRSFLARNRMSRNIQCCTVLSGTVSLPHPSFRIELPAVRYITAFCGQIYSVDFDLINEGYVAIQELCLVTNRPSMVSLYELVVSAEGEFSWEPSNYQLSKTDQNILIFHPKLGIVNSGERKKLRIAFRAPSEEIAGYSLSLLFYCTGDNGMCRQERHLISFDTRQLLEASMSSIGDAGDLCLLRVRNLVSERDSLLVKVKLLGVRCIKQPRGACPGLCTKQSISLMPLKPRDVILECEQSDNLCFTVGGESLSPESIVWLGTPFDSFPVWPEISTLFPQSSSASVSSFVFPNRSSSYYGVLWKADIVNKDGTLANITGETVVSFCCHLFPCESLPDTLSSLSLFEKTVSKSRIDEAFTESGRTQYDSSSLMCSVKCAASSISHDFTVERFCHLPIEITVKNNDKAQRHCNLVLQCYMPEGKGIFNSSQGDGCRTVSSTELFGSSFNSLQTRSSIGQPLIISNCVRKRASLSFGSIHVFRVCLSVAMASVYNVTCFDLTAQFQDDPETVQISLPLTFVSVTDKRASVKKQITVP</sequence>
<evidence type="ECO:0000313" key="4">
    <source>
        <dbReference type="WBParaSite" id="EVEC_0000551601-mRNA-1"/>
    </source>
</evidence>
<reference evidence="2 3" key="2">
    <citation type="submission" date="2018-10" db="EMBL/GenBank/DDBJ databases">
        <authorList>
            <consortium name="Pathogen Informatics"/>
        </authorList>
    </citation>
    <scope>NUCLEOTIDE SEQUENCE [LARGE SCALE GENOMIC DNA]</scope>
</reference>
<reference evidence="4" key="1">
    <citation type="submission" date="2016-04" db="UniProtKB">
        <authorList>
            <consortium name="WormBaseParasite"/>
        </authorList>
    </citation>
    <scope>IDENTIFICATION</scope>
</reference>
<accession>A0A0N4V5K3</accession>
<dbReference type="PANTHER" id="PTHR12975">
    <property type="entry name" value="TRANSPORT PROTEIN TRAPP"/>
    <property type="match status" value="1"/>
</dbReference>
<organism evidence="4">
    <name type="scientific">Enterobius vermicularis</name>
    <name type="common">Human pinworm</name>
    <dbReference type="NCBI Taxonomy" id="51028"/>
    <lineage>
        <taxon>Eukaryota</taxon>
        <taxon>Metazoa</taxon>
        <taxon>Ecdysozoa</taxon>
        <taxon>Nematoda</taxon>
        <taxon>Chromadorea</taxon>
        <taxon>Rhabditida</taxon>
        <taxon>Spirurina</taxon>
        <taxon>Oxyuridomorpha</taxon>
        <taxon>Oxyuroidea</taxon>
        <taxon>Oxyuridae</taxon>
        <taxon>Enterobius</taxon>
    </lineage>
</organism>